<dbReference type="Proteomes" id="UP001595851">
    <property type="component" value="Unassembled WGS sequence"/>
</dbReference>
<dbReference type="GO" id="GO:0016301">
    <property type="term" value="F:kinase activity"/>
    <property type="evidence" value="ECO:0007669"/>
    <property type="project" value="UniProtKB-KW"/>
</dbReference>
<dbReference type="Gene3D" id="3.30.565.10">
    <property type="entry name" value="Histidine kinase-like ATPase, C-terminal domain"/>
    <property type="match status" value="1"/>
</dbReference>
<keyword evidence="8" id="KW-0902">Two-component regulatory system</keyword>
<feature type="transmembrane region" description="Helical" evidence="10">
    <location>
        <begin position="35"/>
        <end position="52"/>
    </location>
</feature>
<dbReference type="PANTHER" id="PTHR24421">
    <property type="entry name" value="NITRATE/NITRITE SENSOR PROTEIN NARX-RELATED"/>
    <property type="match status" value="1"/>
</dbReference>
<evidence type="ECO:0000313" key="14">
    <source>
        <dbReference type="Proteomes" id="UP001595851"/>
    </source>
</evidence>
<evidence type="ECO:0000256" key="1">
    <source>
        <dbReference type="ARBA" id="ARBA00000085"/>
    </source>
</evidence>
<evidence type="ECO:0000259" key="12">
    <source>
        <dbReference type="Pfam" id="PF07730"/>
    </source>
</evidence>
<dbReference type="InterPro" id="IPR011712">
    <property type="entry name" value="Sig_transdc_His_kin_sub3_dim/P"/>
</dbReference>
<evidence type="ECO:0000256" key="9">
    <source>
        <dbReference type="SAM" id="MobiDB-lite"/>
    </source>
</evidence>
<evidence type="ECO:0000256" key="10">
    <source>
        <dbReference type="SAM" id="Phobius"/>
    </source>
</evidence>
<dbReference type="InterPro" id="IPR003594">
    <property type="entry name" value="HATPase_dom"/>
</dbReference>
<protein>
    <recommendedName>
        <fullName evidence="2">histidine kinase</fullName>
        <ecNumber evidence="2">2.7.13.3</ecNumber>
    </recommendedName>
</protein>
<evidence type="ECO:0000259" key="11">
    <source>
        <dbReference type="Pfam" id="PF02518"/>
    </source>
</evidence>
<keyword evidence="14" id="KW-1185">Reference proteome</keyword>
<organism evidence="13 14">
    <name type="scientific">Nonomuraea purpurea</name>
    <dbReference type="NCBI Taxonomy" id="1849276"/>
    <lineage>
        <taxon>Bacteria</taxon>
        <taxon>Bacillati</taxon>
        <taxon>Actinomycetota</taxon>
        <taxon>Actinomycetes</taxon>
        <taxon>Streptosporangiales</taxon>
        <taxon>Streptosporangiaceae</taxon>
        <taxon>Nonomuraea</taxon>
    </lineage>
</organism>
<dbReference type="InterPro" id="IPR036890">
    <property type="entry name" value="HATPase_C_sf"/>
</dbReference>
<dbReference type="Gene3D" id="1.20.5.1930">
    <property type="match status" value="1"/>
</dbReference>
<feature type="region of interest" description="Disordered" evidence="9">
    <location>
        <begin position="313"/>
        <end position="334"/>
    </location>
</feature>
<feature type="transmembrane region" description="Helical" evidence="10">
    <location>
        <begin position="124"/>
        <end position="147"/>
    </location>
</feature>
<evidence type="ECO:0000256" key="7">
    <source>
        <dbReference type="ARBA" id="ARBA00022840"/>
    </source>
</evidence>
<dbReference type="Pfam" id="PF02518">
    <property type="entry name" value="HATPase_c"/>
    <property type="match status" value="1"/>
</dbReference>
<proteinExistence type="predicted"/>
<comment type="caution">
    <text evidence="13">The sequence shown here is derived from an EMBL/GenBank/DDBJ whole genome shotgun (WGS) entry which is preliminary data.</text>
</comment>
<evidence type="ECO:0000256" key="3">
    <source>
        <dbReference type="ARBA" id="ARBA00022553"/>
    </source>
</evidence>
<feature type="transmembrane region" description="Helical" evidence="10">
    <location>
        <begin position="58"/>
        <end position="88"/>
    </location>
</feature>
<dbReference type="CDD" id="cd16917">
    <property type="entry name" value="HATPase_UhpB-NarQ-NarX-like"/>
    <property type="match status" value="1"/>
</dbReference>
<dbReference type="RefSeq" id="WP_379533721.1">
    <property type="nucleotide sequence ID" value="NZ_JBHSBI010000030.1"/>
</dbReference>
<evidence type="ECO:0000256" key="6">
    <source>
        <dbReference type="ARBA" id="ARBA00022777"/>
    </source>
</evidence>
<evidence type="ECO:0000256" key="4">
    <source>
        <dbReference type="ARBA" id="ARBA00022679"/>
    </source>
</evidence>
<feature type="transmembrane region" description="Helical" evidence="10">
    <location>
        <begin position="100"/>
        <end position="118"/>
    </location>
</feature>
<feature type="transmembrane region" description="Helical" evidence="10">
    <location>
        <begin position="6"/>
        <end position="28"/>
    </location>
</feature>
<evidence type="ECO:0000256" key="8">
    <source>
        <dbReference type="ARBA" id="ARBA00023012"/>
    </source>
</evidence>
<keyword evidence="7" id="KW-0067">ATP-binding</keyword>
<dbReference type="SUPFAM" id="SSF55874">
    <property type="entry name" value="ATPase domain of HSP90 chaperone/DNA topoisomerase II/histidine kinase"/>
    <property type="match status" value="1"/>
</dbReference>
<keyword evidence="10" id="KW-1133">Transmembrane helix</keyword>
<sequence>MRWGPVPLDVLLAAGGLALSVLTTWGIWHTGAQPAAVTGLFAVVGGLSLGVARRLPHLVVVFLGALLVAADTFLSAAVDTYLILTLVAIGISATRVTSSAWTAAVYLGGCLLIASVVIESPGRVTLFRVMVIMTLVALPIVIGRYLGARRATEEAERLRAEELARAAVARARADHAAEREHIVRDVHDIVARHIGAMVLRAGAARHTAPDGPIGNALTDIRETGHQVLQDLRDLLHDPHGRPDPAEAVRECADRMSAAGLLIDLDLDPATGSAPRGTRASAARIVQEGLTNVLKHAGPGTRVRVRVARSGDGLDVRIHNEPPPTAGERLPASGHGLAGMRERVHTHGGTLTAGPDGAGGWLLTAHLPGDDQPN</sequence>
<keyword evidence="10" id="KW-0472">Membrane</keyword>
<evidence type="ECO:0000256" key="2">
    <source>
        <dbReference type="ARBA" id="ARBA00012438"/>
    </source>
</evidence>
<feature type="domain" description="Histidine kinase/HSP90-like ATPase" evidence="11">
    <location>
        <begin position="280"/>
        <end position="367"/>
    </location>
</feature>
<comment type="catalytic activity">
    <reaction evidence="1">
        <text>ATP + protein L-histidine = ADP + protein N-phospho-L-histidine.</text>
        <dbReference type="EC" id="2.7.13.3"/>
    </reaction>
</comment>
<dbReference type="PANTHER" id="PTHR24421:SF10">
    <property type="entry name" value="NITRATE_NITRITE SENSOR PROTEIN NARQ"/>
    <property type="match status" value="1"/>
</dbReference>
<evidence type="ECO:0000313" key="13">
    <source>
        <dbReference type="EMBL" id="MFC4013867.1"/>
    </source>
</evidence>
<reference evidence="14" key="1">
    <citation type="journal article" date="2019" name="Int. J. Syst. Evol. Microbiol.">
        <title>The Global Catalogue of Microorganisms (GCM) 10K type strain sequencing project: providing services to taxonomists for standard genome sequencing and annotation.</title>
        <authorList>
            <consortium name="The Broad Institute Genomics Platform"/>
            <consortium name="The Broad Institute Genome Sequencing Center for Infectious Disease"/>
            <person name="Wu L."/>
            <person name="Ma J."/>
        </authorList>
    </citation>
    <scope>NUCLEOTIDE SEQUENCE [LARGE SCALE GENOMIC DNA]</scope>
    <source>
        <strain evidence="14">TBRC 1276</strain>
    </source>
</reference>
<keyword evidence="5" id="KW-0547">Nucleotide-binding</keyword>
<keyword evidence="3" id="KW-0597">Phosphoprotein</keyword>
<gene>
    <name evidence="13" type="ORF">ACFOY2_42035</name>
</gene>
<accession>A0ABV8GMD4</accession>
<name>A0ABV8GMD4_9ACTN</name>
<evidence type="ECO:0000256" key="5">
    <source>
        <dbReference type="ARBA" id="ARBA00022741"/>
    </source>
</evidence>
<keyword evidence="4" id="KW-0808">Transferase</keyword>
<dbReference type="Pfam" id="PF07730">
    <property type="entry name" value="HisKA_3"/>
    <property type="match status" value="1"/>
</dbReference>
<keyword evidence="6 13" id="KW-0418">Kinase</keyword>
<dbReference type="EMBL" id="JBHSBI010000030">
    <property type="protein sequence ID" value="MFC4013867.1"/>
    <property type="molecule type" value="Genomic_DNA"/>
</dbReference>
<dbReference type="EC" id="2.7.13.3" evidence="2"/>
<keyword evidence="10" id="KW-0812">Transmembrane</keyword>
<feature type="domain" description="Signal transduction histidine kinase subgroup 3 dimerisation and phosphoacceptor" evidence="12">
    <location>
        <begin position="178"/>
        <end position="237"/>
    </location>
</feature>
<dbReference type="InterPro" id="IPR050482">
    <property type="entry name" value="Sensor_HK_TwoCompSys"/>
</dbReference>